<dbReference type="Pfam" id="PF04195">
    <property type="entry name" value="Transposase_28"/>
    <property type="match status" value="1"/>
</dbReference>
<reference evidence="2 3" key="2">
    <citation type="journal article" date="2017" name="Front. Plant Sci.">
        <title>Gene Classification and Mining of Molecular Markers Useful in Red Clover (Trifolium pratense) Breeding.</title>
        <authorList>
            <person name="Istvanek J."/>
            <person name="Dluhosova J."/>
            <person name="Dluhos P."/>
            <person name="Patkova L."/>
            <person name="Nedelnik J."/>
            <person name="Repkova J."/>
        </authorList>
    </citation>
    <scope>NUCLEOTIDE SEQUENCE [LARGE SCALE GENOMIC DNA]</scope>
    <source>
        <strain evidence="3">cv. Tatra</strain>
        <tissue evidence="2">Young leaves</tissue>
    </source>
</reference>
<dbReference type="Proteomes" id="UP000236291">
    <property type="component" value="Unassembled WGS sequence"/>
</dbReference>
<dbReference type="InterPro" id="IPR007321">
    <property type="entry name" value="Transposase_28"/>
</dbReference>
<dbReference type="EMBL" id="ASHM01024195">
    <property type="protein sequence ID" value="PNX72089.1"/>
    <property type="molecule type" value="Genomic_DNA"/>
</dbReference>
<dbReference type="PANTHER" id="PTHR31099:SF49">
    <property type="entry name" value="MYOSIN HEAVY CHAIN-LIKE PROTEIN"/>
    <property type="match status" value="1"/>
</dbReference>
<evidence type="ECO:0000259" key="1">
    <source>
        <dbReference type="Pfam" id="PF04195"/>
    </source>
</evidence>
<accession>A0A2K3L0Q1</accession>
<protein>
    <recommendedName>
        <fullName evidence="1">Transposase (putative) gypsy type domain-containing protein</fullName>
    </recommendedName>
</protein>
<feature type="domain" description="Transposase (putative) gypsy type" evidence="1">
    <location>
        <begin position="128"/>
        <end position="190"/>
    </location>
</feature>
<dbReference type="PANTHER" id="PTHR31099">
    <property type="entry name" value="OS06G0165300 PROTEIN"/>
    <property type="match status" value="1"/>
</dbReference>
<reference evidence="2 3" key="1">
    <citation type="journal article" date="2014" name="Am. J. Bot.">
        <title>Genome assembly and annotation for red clover (Trifolium pratense; Fabaceae).</title>
        <authorList>
            <person name="Istvanek J."/>
            <person name="Jaros M."/>
            <person name="Krenek A."/>
            <person name="Repkova J."/>
        </authorList>
    </citation>
    <scope>NUCLEOTIDE SEQUENCE [LARGE SCALE GENOMIC DNA]</scope>
    <source>
        <strain evidence="3">cv. Tatra</strain>
        <tissue evidence="2">Young leaves</tissue>
    </source>
</reference>
<evidence type="ECO:0000313" key="2">
    <source>
        <dbReference type="EMBL" id="PNX72089.1"/>
    </source>
</evidence>
<gene>
    <name evidence="2" type="ORF">L195_g027978</name>
</gene>
<sequence>MSAIYACPRNRGENRVGDNEDAFAGACGGDGKGASFRDAGAAFGGSINPRLSSQGFCTLLRLNLQSSFNLKVFRMSDTEEVTGSQAASKHKLVATITDPELAWVAPEPRGERICSSYIEGGFTMYEMAFKEMGYRLPFNNLEAEIFGRLKVAPSQLHPNALAFIRAYQVLCRYLEVEATVSLFFYIFKIQRQKVGDQQGWVSLKHATSKIFKMYVESARGFKERMGLPVGRAGGASNQVGPSFSIVVVVRAFCTANRRVSSGFEKLKVYLDGFKPCKVLNNLGEVALEKYGKPRIEPPFVNTKLLLSCKTVTAESTLLGRMADLASEL</sequence>
<organism evidence="2 3">
    <name type="scientific">Trifolium pratense</name>
    <name type="common">Red clover</name>
    <dbReference type="NCBI Taxonomy" id="57577"/>
    <lineage>
        <taxon>Eukaryota</taxon>
        <taxon>Viridiplantae</taxon>
        <taxon>Streptophyta</taxon>
        <taxon>Embryophyta</taxon>
        <taxon>Tracheophyta</taxon>
        <taxon>Spermatophyta</taxon>
        <taxon>Magnoliopsida</taxon>
        <taxon>eudicotyledons</taxon>
        <taxon>Gunneridae</taxon>
        <taxon>Pentapetalae</taxon>
        <taxon>rosids</taxon>
        <taxon>fabids</taxon>
        <taxon>Fabales</taxon>
        <taxon>Fabaceae</taxon>
        <taxon>Papilionoideae</taxon>
        <taxon>50 kb inversion clade</taxon>
        <taxon>NPAAA clade</taxon>
        <taxon>Hologalegina</taxon>
        <taxon>IRL clade</taxon>
        <taxon>Trifolieae</taxon>
        <taxon>Trifolium</taxon>
    </lineage>
</organism>
<dbReference type="AlphaFoldDB" id="A0A2K3L0Q1"/>
<proteinExistence type="predicted"/>
<comment type="caution">
    <text evidence="2">The sequence shown here is derived from an EMBL/GenBank/DDBJ whole genome shotgun (WGS) entry which is preliminary data.</text>
</comment>
<name>A0A2K3L0Q1_TRIPR</name>
<feature type="non-terminal residue" evidence="2">
    <location>
        <position position="328"/>
    </location>
</feature>
<evidence type="ECO:0000313" key="3">
    <source>
        <dbReference type="Proteomes" id="UP000236291"/>
    </source>
</evidence>